<accession>A0ABW0RDA3</accession>
<dbReference type="Gene3D" id="3.90.550.10">
    <property type="entry name" value="Spore Coat Polysaccharide Biosynthesis Protein SpsA, Chain A"/>
    <property type="match status" value="1"/>
</dbReference>
<name>A0ABW0RDA3_9BACL</name>
<evidence type="ECO:0000313" key="2">
    <source>
        <dbReference type="EMBL" id="MFC5542772.1"/>
    </source>
</evidence>
<keyword evidence="3" id="KW-1185">Reference proteome</keyword>
<organism evidence="2 3">
    <name type="scientific">Ureibacillus suwonensis</name>
    <dbReference type="NCBI Taxonomy" id="313007"/>
    <lineage>
        <taxon>Bacteria</taxon>
        <taxon>Bacillati</taxon>
        <taxon>Bacillota</taxon>
        <taxon>Bacilli</taxon>
        <taxon>Bacillales</taxon>
        <taxon>Caryophanaceae</taxon>
        <taxon>Ureibacillus</taxon>
    </lineage>
</organism>
<comment type="caution">
    <text evidence="2">The sequence shown here is derived from an EMBL/GenBank/DDBJ whole genome shotgun (WGS) entry which is preliminary data.</text>
</comment>
<dbReference type="InterPro" id="IPR029044">
    <property type="entry name" value="Nucleotide-diphossugar_trans"/>
</dbReference>
<dbReference type="EMBL" id="JBHSNQ010000180">
    <property type="protein sequence ID" value="MFC5542772.1"/>
    <property type="molecule type" value="Genomic_DNA"/>
</dbReference>
<reference evidence="3" key="1">
    <citation type="journal article" date="2019" name="Int. J. Syst. Evol. Microbiol.">
        <title>The Global Catalogue of Microorganisms (GCM) 10K type strain sequencing project: providing services to taxonomists for standard genome sequencing and annotation.</title>
        <authorList>
            <consortium name="The Broad Institute Genomics Platform"/>
            <consortium name="The Broad Institute Genome Sequencing Center for Infectious Disease"/>
            <person name="Wu L."/>
            <person name="Ma J."/>
        </authorList>
    </citation>
    <scope>NUCLEOTIDE SEQUENCE [LARGE SCALE GENOMIC DNA]</scope>
    <source>
        <strain evidence="3">CCUG 56331</strain>
    </source>
</reference>
<sequence>MNKVCVIIPALNPTRELIDYIYELLNFNVTEIVVVNDGSMESCKPIFHQIQLIQNCTVLTHERNKGKGRALKTAFEYILKNRNVHGVITADADGQHSVEDVINIAKKMADVQNGILLGVRDFDQDHVPARSYAGNKITSFLFQLLFKIKLQDTQTGLRGIPIKMLPFLLSLEGERYEYEMNMLIAAAKRKIPIHQIPIQTIYINKNKSSYYHPFKDSLKIFSIIISGSVANKKLNEGEEHV</sequence>
<dbReference type="InterPro" id="IPR001173">
    <property type="entry name" value="Glyco_trans_2-like"/>
</dbReference>
<dbReference type="RefSeq" id="WP_390310203.1">
    <property type="nucleotide sequence ID" value="NZ_JBHSNQ010000180.1"/>
</dbReference>
<dbReference type="Pfam" id="PF00535">
    <property type="entry name" value="Glycos_transf_2"/>
    <property type="match status" value="1"/>
</dbReference>
<proteinExistence type="predicted"/>
<dbReference type="Proteomes" id="UP001595978">
    <property type="component" value="Unassembled WGS sequence"/>
</dbReference>
<dbReference type="CDD" id="cd04179">
    <property type="entry name" value="DPM_DPG-synthase_like"/>
    <property type="match status" value="1"/>
</dbReference>
<feature type="domain" description="Glycosyltransferase 2-like" evidence="1">
    <location>
        <begin position="5"/>
        <end position="156"/>
    </location>
</feature>
<evidence type="ECO:0000259" key="1">
    <source>
        <dbReference type="Pfam" id="PF00535"/>
    </source>
</evidence>
<dbReference type="PANTHER" id="PTHR10859">
    <property type="entry name" value="GLYCOSYL TRANSFERASE"/>
    <property type="match status" value="1"/>
</dbReference>
<gene>
    <name evidence="2" type="ORF">ACFPOH_13760</name>
</gene>
<evidence type="ECO:0000313" key="3">
    <source>
        <dbReference type="Proteomes" id="UP001595978"/>
    </source>
</evidence>
<protein>
    <submittedName>
        <fullName evidence="2">Glycosyltransferase family 2 protein</fullName>
    </submittedName>
</protein>
<dbReference type="PANTHER" id="PTHR10859:SF114">
    <property type="entry name" value="DOLICHOL-PHOSPHATE MANNOSYLTRANSFERASE"/>
    <property type="match status" value="1"/>
</dbReference>
<dbReference type="SUPFAM" id="SSF53448">
    <property type="entry name" value="Nucleotide-diphospho-sugar transferases"/>
    <property type="match status" value="1"/>
</dbReference>